<dbReference type="InterPro" id="IPR013589">
    <property type="entry name" value="Bac_transglu_N"/>
</dbReference>
<dbReference type="SUPFAM" id="SSF54001">
    <property type="entry name" value="Cysteine proteinases"/>
    <property type="match status" value="1"/>
</dbReference>
<dbReference type="Proteomes" id="UP000714380">
    <property type="component" value="Unassembled WGS sequence"/>
</dbReference>
<evidence type="ECO:0000313" key="4">
    <source>
        <dbReference type="Proteomes" id="UP000714380"/>
    </source>
</evidence>
<dbReference type="EMBL" id="JAEDAH010000006">
    <property type="protein sequence ID" value="MCA6062271.1"/>
    <property type="molecule type" value="Genomic_DNA"/>
</dbReference>
<dbReference type="RefSeq" id="WP_225671064.1">
    <property type="nucleotide sequence ID" value="NZ_JAEDAH010000006.1"/>
</dbReference>
<comment type="caution">
    <text evidence="3">The sequence shown here is derived from an EMBL/GenBank/DDBJ whole genome shotgun (WGS) entry which is preliminary data.</text>
</comment>
<keyword evidence="4" id="KW-1185">Reference proteome</keyword>
<dbReference type="PANTHER" id="PTHR33490">
    <property type="entry name" value="BLR5614 PROTEIN-RELATED"/>
    <property type="match status" value="1"/>
</dbReference>
<gene>
    <name evidence="3" type="ORF">I9W95_01485</name>
</gene>
<name>A0ABS7ZKN0_9GAMM</name>
<dbReference type="PANTHER" id="PTHR33490:SF1">
    <property type="entry name" value="SLL1233 PROTEIN"/>
    <property type="match status" value="1"/>
</dbReference>
<dbReference type="InterPro" id="IPR038765">
    <property type="entry name" value="Papain-like_cys_pep_sf"/>
</dbReference>
<dbReference type="Gene3D" id="3.10.620.30">
    <property type="match status" value="1"/>
</dbReference>
<feature type="compositionally biased region" description="Polar residues" evidence="1">
    <location>
        <begin position="580"/>
        <end position="594"/>
    </location>
</feature>
<accession>A0ABS7ZKN0</accession>
<feature type="compositionally biased region" description="Basic and acidic residues" evidence="1">
    <location>
        <begin position="1110"/>
        <end position="1121"/>
    </location>
</feature>
<dbReference type="Pfam" id="PF09899">
    <property type="entry name" value="DUF2126"/>
    <property type="match status" value="1"/>
</dbReference>
<sequence length="1121" mass="127153">MTIRVAIQHNTYYDFDRPVNLSPHVIRLRPAPHSRTPIHSYSLKIVPEDHFINWQQDAFGNFLARVVFPEKTKKFSVEVEVQADMTVINPFDFFLEEYAEDFPFKYDKQLKKELAPYLELSEEGKRFKALFDSVPKKKQRTIDFLVAINQSIQNHVEYCVRLEPGIQTPEETLELAKGSCRDSAWLLVQMLRHCGLAARFASGYLVQLTADEKSLDGPSGPEADFTDLHAWCEVFLPGAGWVGLDPTSGLFAGEGHIPLACTPDPVSAAPIQGFTDKCEVEFDFANTVTRILEDPRVTKPYSDSDWADILLLGDEVDRRMLADDVRLTMGGEPTFVSIDDMESAQWNTAALGKDKLALSKTLLLKLRDHFAPKGLLHYGQGKWYPGEEVPRWALGLFWRTDGEPLWDRPELLARIDKHYGHRQKDADQFARKLCEKLGLDEGYAQAAYEDGLHYLLQEQNLPVNLDSQIAGAKDSLARRRLARVLEQGLDTPSGYVLPLNWDFYQQSWSSSLWEFRRGRLTLIPGDSPVGLRLPLESLPWSEEVRLPQEVDPFSDHAPLAGHDQLVAITSHQRAEPPAEKTQSQTDESGDTALNSQWRDVVKTALCVEARDGKIHIFMPPLPYLESYVQLLACVEACAAELNMPVVIEGYEPPRDSRMKKLLVTPDPGVIEVNIHPANNWRELVANTTELYQAARESRLGAEKFMLDGRHTGTGGGNHITLGGPTPADSPLLRRPDVLQSFVTYWQHHPSLSYLFSGAFIGPTSQAPRVDEARDESLYELEIAFQQMPLGETPQPWMVDRIMRNLLIDVTGNTHRAEFCIDKLFAPGASSGRLGLLEFRGFEMPPHARMSLVQGLLIRALMTRFWREPYRKPLVRWGTELHDRFMLPHYIWRDVCSVAQDLQDHGLDFKPEWLAPFEEFRFPHYGRVQLDDISIELRWAIEPWHVLGEEVSSFGTARYVDSSVERLQVKVTGIKGERYVLACNGRRVPLRNTGRKDEYVAGVRYKAWAPPSALHPTIDVHAPLVFDLIDTWNGRSVGGCTYAVSHPGGRNYDTFPVNAFEAEARRVNRFSDIGHTQGPFTARPEVDALREFFPHTTVRPMAPPPEDSADDYPHTLDLRRMR</sequence>
<organism evidence="3 4">
    <name type="scientific">Thalassolituus marinus</name>
    <dbReference type="NCBI Taxonomy" id="671053"/>
    <lineage>
        <taxon>Bacteria</taxon>
        <taxon>Pseudomonadati</taxon>
        <taxon>Pseudomonadota</taxon>
        <taxon>Gammaproteobacteria</taxon>
        <taxon>Oceanospirillales</taxon>
        <taxon>Oceanospirillaceae</taxon>
        <taxon>Thalassolituus</taxon>
    </lineage>
</organism>
<dbReference type="InterPro" id="IPR018667">
    <property type="entry name" value="DUF2126"/>
</dbReference>
<evidence type="ECO:0000256" key="1">
    <source>
        <dbReference type="SAM" id="MobiDB-lite"/>
    </source>
</evidence>
<protein>
    <submittedName>
        <fullName evidence="3">Transglutaminase family protein</fullName>
    </submittedName>
</protein>
<dbReference type="Pfam" id="PF01841">
    <property type="entry name" value="Transglut_core"/>
    <property type="match status" value="1"/>
</dbReference>
<proteinExistence type="predicted"/>
<dbReference type="Pfam" id="PF08379">
    <property type="entry name" value="Bact_transglu_N"/>
    <property type="match status" value="1"/>
</dbReference>
<feature type="domain" description="Transglutaminase-like" evidence="2">
    <location>
        <begin position="172"/>
        <end position="248"/>
    </location>
</feature>
<evidence type="ECO:0000313" key="3">
    <source>
        <dbReference type="EMBL" id="MCA6062271.1"/>
    </source>
</evidence>
<evidence type="ECO:0000259" key="2">
    <source>
        <dbReference type="SMART" id="SM00460"/>
    </source>
</evidence>
<reference evidence="3 4" key="1">
    <citation type="submission" date="2020-12" db="EMBL/GenBank/DDBJ databases">
        <title>Novel Thalassolituus-related marine hydrocarbonoclastic bacteria mediated algae-derived hydrocarbons mineralization in twilight zone of the northern South China Sea.</title>
        <authorList>
            <person name="Dong C."/>
        </authorList>
    </citation>
    <scope>NUCLEOTIDE SEQUENCE [LARGE SCALE GENOMIC DNA]</scope>
    <source>
        <strain evidence="3 4">IMCC1826</strain>
    </source>
</reference>
<feature type="region of interest" description="Disordered" evidence="1">
    <location>
        <begin position="1096"/>
        <end position="1121"/>
    </location>
</feature>
<feature type="region of interest" description="Disordered" evidence="1">
    <location>
        <begin position="571"/>
        <end position="594"/>
    </location>
</feature>
<dbReference type="SMART" id="SM00460">
    <property type="entry name" value="TGc"/>
    <property type="match status" value="1"/>
</dbReference>
<dbReference type="InterPro" id="IPR002931">
    <property type="entry name" value="Transglutaminase-like"/>
</dbReference>